<gene>
    <name evidence="1" type="ORF">C0601_07335</name>
</gene>
<dbReference type="SUPFAM" id="SSF48452">
    <property type="entry name" value="TPR-like"/>
    <property type="match status" value="1"/>
</dbReference>
<dbReference type="Gene3D" id="1.25.40.10">
    <property type="entry name" value="Tetratricopeptide repeat domain"/>
    <property type="match status" value="1"/>
</dbReference>
<evidence type="ECO:0000313" key="2">
    <source>
        <dbReference type="Proteomes" id="UP000234857"/>
    </source>
</evidence>
<protein>
    <recommendedName>
        <fullName evidence="3">MalT-like TPR region domain-containing protein</fullName>
    </recommendedName>
</protein>
<evidence type="ECO:0000313" key="1">
    <source>
        <dbReference type="EMBL" id="PLX17562.1"/>
    </source>
</evidence>
<evidence type="ECO:0008006" key="3">
    <source>
        <dbReference type="Google" id="ProtNLM"/>
    </source>
</evidence>
<dbReference type="Proteomes" id="UP000234857">
    <property type="component" value="Unassembled WGS sequence"/>
</dbReference>
<accession>A0A2N5ZG18</accession>
<sequence length="353" mass="42413">MEFPGKINCFYEQGDVTSITSIIKNRQGDEFEILAAKILVSFFMGDMKEYAKLLGELEDMAYEKNEKKVFPFLHLRRHLLYLYNEEYEKAIEELYCVRSNALALNYKDYIIKSDFQEIEINTYYLRDFKKAINLLSKQEIDNDVIKAYHFISLAYIYSYNDLDRAKVYLENFLDVLNELDDKGPFYEGLIKKVCIVLLNIKDLKKLPEYISLITEGSDDWYIINGLYNYQISNYKKAEELFHEAREKFHHLKKFDEYWLKFFLMMGDITEKKGDNKKAKTYYNDMLEQLDYLYSKLDLPENQKKFRDFFSKYVYAAIFFFRRNKDFDKLQEVIDKYTSSMLYGDKPDVRQIVV</sequence>
<dbReference type="EMBL" id="PKTG01000085">
    <property type="protein sequence ID" value="PLX17562.1"/>
    <property type="molecule type" value="Genomic_DNA"/>
</dbReference>
<dbReference type="InterPro" id="IPR011990">
    <property type="entry name" value="TPR-like_helical_dom_sf"/>
</dbReference>
<name>A0A2N5ZG18_MUIH1</name>
<organism evidence="1 2">
    <name type="scientific">Muiribacterium halophilum</name>
    <dbReference type="NCBI Taxonomy" id="2053465"/>
    <lineage>
        <taxon>Bacteria</taxon>
        <taxon>Candidatus Muiribacteriota</taxon>
        <taxon>Candidatus Muiribacteriia</taxon>
        <taxon>Candidatus Muiribacteriales</taxon>
        <taxon>Candidatus Muiribacteriaceae</taxon>
        <taxon>Candidatus Muiribacterium</taxon>
    </lineage>
</organism>
<proteinExistence type="predicted"/>
<dbReference type="AlphaFoldDB" id="A0A2N5ZG18"/>
<comment type="caution">
    <text evidence="1">The sequence shown here is derived from an EMBL/GenBank/DDBJ whole genome shotgun (WGS) entry which is preliminary data.</text>
</comment>
<reference evidence="1 2" key="1">
    <citation type="submission" date="2017-11" db="EMBL/GenBank/DDBJ databases">
        <title>Genome-resolved metagenomics identifies genetic mobility, metabolic interactions, and unexpected diversity in perchlorate-reducing communities.</title>
        <authorList>
            <person name="Barnum T.P."/>
            <person name="Figueroa I.A."/>
            <person name="Carlstrom C.I."/>
            <person name="Lucas L.N."/>
            <person name="Engelbrektson A.L."/>
            <person name="Coates J.D."/>
        </authorList>
    </citation>
    <scope>NUCLEOTIDE SEQUENCE [LARGE SCALE GENOMIC DNA]</scope>
    <source>
        <strain evidence="1">BM706</strain>
    </source>
</reference>